<protein>
    <recommendedName>
        <fullName evidence="9">DUF300-domain-containing protein</fullName>
    </recommendedName>
</protein>
<evidence type="ECO:0000256" key="1">
    <source>
        <dbReference type="ARBA" id="ARBA00004141"/>
    </source>
</evidence>
<feature type="transmembrane region" description="Helical" evidence="6">
    <location>
        <begin position="198"/>
        <end position="217"/>
    </location>
</feature>
<organism evidence="7 8">
    <name type="scientific">Marasmius oreades</name>
    <name type="common">fairy-ring Marasmius</name>
    <dbReference type="NCBI Taxonomy" id="181124"/>
    <lineage>
        <taxon>Eukaryota</taxon>
        <taxon>Fungi</taxon>
        <taxon>Dikarya</taxon>
        <taxon>Basidiomycota</taxon>
        <taxon>Agaricomycotina</taxon>
        <taxon>Agaricomycetes</taxon>
        <taxon>Agaricomycetidae</taxon>
        <taxon>Agaricales</taxon>
        <taxon>Marasmiineae</taxon>
        <taxon>Marasmiaceae</taxon>
        <taxon>Marasmius</taxon>
    </lineage>
</organism>
<dbReference type="RefSeq" id="XP_043015044.1">
    <property type="nucleotide sequence ID" value="XM_043146342.1"/>
</dbReference>
<gene>
    <name evidence="7" type="ORF">E1B28_000506</name>
</gene>
<proteinExistence type="predicted"/>
<evidence type="ECO:0000313" key="8">
    <source>
        <dbReference type="Proteomes" id="UP001049176"/>
    </source>
</evidence>
<feature type="transmembrane region" description="Helical" evidence="6">
    <location>
        <begin position="374"/>
        <end position="394"/>
    </location>
</feature>
<dbReference type="Proteomes" id="UP001049176">
    <property type="component" value="Chromosome 1"/>
</dbReference>
<dbReference type="EMBL" id="CM032181">
    <property type="protein sequence ID" value="KAG7098574.1"/>
    <property type="molecule type" value="Genomic_DNA"/>
</dbReference>
<accession>A0A9P7V1G9</accession>
<dbReference type="GeneID" id="66069582"/>
<keyword evidence="4 6" id="KW-0472">Membrane</keyword>
<evidence type="ECO:0000256" key="4">
    <source>
        <dbReference type="ARBA" id="ARBA00023136"/>
    </source>
</evidence>
<keyword evidence="3 6" id="KW-1133">Transmembrane helix</keyword>
<feature type="transmembrane region" description="Helical" evidence="6">
    <location>
        <begin position="130"/>
        <end position="154"/>
    </location>
</feature>
<dbReference type="OrthoDB" id="5348404at2759"/>
<feature type="transmembrane region" description="Helical" evidence="6">
    <location>
        <begin position="297"/>
        <end position="319"/>
    </location>
</feature>
<feature type="transmembrane region" description="Helical" evidence="6">
    <location>
        <begin position="255"/>
        <end position="277"/>
    </location>
</feature>
<dbReference type="GO" id="GO:0016020">
    <property type="term" value="C:membrane"/>
    <property type="evidence" value="ECO:0007669"/>
    <property type="project" value="UniProtKB-SubCell"/>
</dbReference>
<evidence type="ECO:0000313" key="7">
    <source>
        <dbReference type="EMBL" id="KAG7098574.1"/>
    </source>
</evidence>
<evidence type="ECO:0000256" key="2">
    <source>
        <dbReference type="ARBA" id="ARBA00022692"/>
    </source>
</evidence>
<keyword evidence="2 6" id="KW-0812">Transmembrane</keyword>
<evidence type="ECO:0000256" key="6">
    <source>
        <dbReference type="SAM" id="Phobius"/>
    </source>
</evidence>
<reference evidence="7" key="1">
    <citation type="journal article" date="2021" name="Genome Biol. Evol.">
        <title>The assembled and annotated genome of the fairy-ring fungus Marasmius oreades.</title>
        <authorList>
            <person name="Hiltunen M."/>
            <person name="Ament-Velasquez S.L."/>
            <person name="Johannesson H."/>
        </authorList>
    </citation>
    <scope>NUCLEOTIDE SEQUENCE</scope>
    <source>
        <strain evidence="7">03SP1</strain>
    </source>
</reference>
<feature type="transmembrane region" description="Helical" evidence="6">
    <location>
        <begin position="331"/>
        <end position="354"/>
    </location>
</feature>
<evidence type="ECO:0008006" key="9">
    <source>
        <dbReference type="Google" id="ProtNLM"/>
    </source>
</evidence>
<comment type="subcellular location">
    <subcellularLocation>
        <location evidence="1">Membrane</location>
        <topology evidence="1">Multi-pass membrane protein</topology>
    </subcellularLocation>
</comment>
<dbReference type="PANTHER" id="PTHR23423">
    <property type="entry name" value="ORGANIC SOLUTE TRANSPORTER-RELATED"/>
    <property type="match status" value="1"/>
</dbReference>
<evidence type="ECO:0000256" key="5">
    <source>
        <dbReference type="SAM" id="MobiDB-lite"/>
    </source>
</evidence>
<dbReference type="Pfam" id="PF03619">
    <property type="entry name" value="Solute_trans_a"/>
    <property type="match status" value="1"/>
</dbReference>
<keyword evidence="8" id="KW-1185">Reference proteome</keyword>
<feature type="region of interest" description="Disordered" evidence="5">
    <location>
        <begin position="501"/>
        <end position="522"/>
    </location>
</feature>
<dbReference type="AlphaFoldDB" id="A0A9P7V1G9"/>
<comment type="caution">
    <text evidence="7">The sequence shown here is derived from an EMBL/GenBank/DDBJ whole genome shotgun (WGS) entry which is preliminary data.</text>
</comment>
<evidence type="ECO:0000256" key="3">
    <source>
        <dbReference type="ARBA" id="ARBA00022989"/>
    </source>
</evidence>
<dbReference type="InterPro" id="IPR005178">
    <property type="entry name" value="Ostalpha/TMEM184C"/>
</dbReference>
<name>A0A9P7V1G9_9AGAR</name>
<dbReference type="SMART" id="SM01417">
    <property type="entry name" value="Solute_trans_a"/>
    <property type="match status" value="1"/>
</dbReference>
<feature type="transmembrane region" description="Helical" evidence="6">
    <location>
        <begin position="166"/>
        <end position="186"/>
    </location>
</feature>
<sequence length="522" mass="59846">MHRAGYTGYAQPRTVDRLSKIRTRKEIENARTGVIRVAQVGSQDDVREVSMIPNFKQLEPVRIIHSAHSVYDHHTYFPEFDVSSPFKSLLKVYRCIEYLRMSVCPEENREITDQSSFWESGQLNWDTHRIGWAIAGGCTVVTVVVSTISVLQHCRNYTNRAEQRQILRILYMPPVYAIISFFSYRFFRSYTYYSLVEVAYEAVTLSAFLLLLIEYVASTSSGHSADNAMVRKDKSKLPIPFCCWRYRPTKAYFMYTVKWAVLQYVIIRPATTIAGIICQALGVLCEAAGFDPHWANVYLQAIDFASISVALYGLLLFYGLTKEELAKRKPLAKFLAIKLIVMFTFYQSFVFHALEDRVIKATPYWTTTNIANGLNALAICIEMIFFAILMWWAYNAKDYEVAGQKPTHIWRPLWDSINFADFAQEIWGSFKFFIDYFRGVPTAHGHGHRSDFAQAFGVGAQRGTYSKTVSRGGSFNHSEYPPTRQPRMSYDEDIRLAPYNYGDRSTSAHHDSAINVNDGGNR</sequence>